<feature type="compositionally biased region" description="Low complexity" evidence="2">
    <location>
        <begin position="136"/>
        <end position="146"/>
    </location>
</feature>
<organism evidence="5">
    <name type="scientific">Ditylum brightwellii</name>
    <dbReference type="NCBI Taxonomy" id="49249"/>
    <lineage>
        <taxon>Eukaryota</taxon>
        <taxon>Sar</taxon>
        <taxon>Stramenopiles</taxon>
        <taxon>Ochrophyta</taxon>
        <taxon>Bacillariophyta</taxon>
        <taxon>Mediophyceae</taxon>
        <taxon>Lithodesmiophycidae</taxon>
        <taxon>Lithodesmiales</taxon>
        <taxon>Lithodesmiaceae</taxon>
        <taxon>Ditylum</taxon>
    </lineage>
</organism>
<dbReference type="SUPFAM" id="SSF49899">
    <property type="entry name" value="Concanavalin A-like lectins/glucanases"/>
    <property type="match status" value="1"/>
</dbReference>
<sequence length="566" mass="62825">MLSAKAIKKTAQKARVVLPPNFEPTPEEQSLLDLYKTVKQYEKEAAKLKEKGARERLRLADEQFKIKQQQEEKESAEREENGGGEDVYGGGAAAESNKMPKKKRSKKKKTKEDVDPMDDASDASGNESDSHHSDSDSAASNDDYASFMDKPSSISPFNPIEPPSRQPKQPSRSAAQVEEEKRREMMGQEEDVDDLLHAPLVTRKNPKDLYDDEGPSLIANIGAAKTPPHDFSKSLGMGKANLSGKVLFPETLDNTGRIESWAPPEFADGPTDGALELELPDFHAQKASSGSGNNTLAIKFSVPKESRRFSFNIAGPNHGDYNNVLFHFNPRQRQKGGHLVINDKQEGTWGQGINVPLSQIPVIFGQISCTLILQITGDCFDVFIGDKHCARLDHRTSLPRENCSLHFQVPSTDDYGSLENWIVYRVWWGRKDLKAGDLEGVAGVNQYSSVHPKKIFISGLTKIKHEAQVDLRRAELERAFRKYGGALGCKVTVPTNSTFAFVEVETERQADIALQEMAHRYRLNRARRSKHEALQEERAAAEAKANAGGGSSTVGRKRRAEGSEWD</sequence>
<evidence type="ECO:0008006" key="6">
    <source>
        <dbReference type="Google" id="ProtNLM"/>
    </source>
</evidence>
<feature type="domain" description="Galectin" evidence="4">
    <location>
        <begin position="282"/>
        <end position="453"/>
    </location>
</feature>
<dbReference type="SMART" id="SM00908">
    <property type="entry name" value="Gal-bind_lectin"/>
    <property type="match status" value="1"/>
</dbReference>
<dbReference type="InterPro" id="IPR001079">
    <property type="entry name" value="Galectin_CRD"/>
</dbReference>
<protein>
    <recommendedName>
        <fullName evidence="6">Galectin</fullName>
    </recommendedName>
</protein>
<dbReference type="AlphaFoldDB" id="A0A7S4VX76"/>
<dbReference type="Pfam" id="PF00337">
    <property type="entry name" value="Gal-bind_lectin"/>
    <property type="match status" value="1"/>
</dbReference>
<keyword evidence="1" id="KW-0694">RNA-binding</keyword>
<accession>A0A7S4VX76</accession>
<evidence type="ECO:0000256" key="2">
    <source>
        <dbReference type="SAM" id="MobiDB-lite"/>
    </source>
</evidence>
<feature type="region of interest" description="Disordered" evidence="2">
    <location>
        <begin position="61"/>
        <end position="194"/>
    </location>
</feature>
<dbReference type="Pfam" id="PF00076">
    <property type="entry name" value="RRM_1"/>
    <property type="match status" value="1"/>
</dbReference>
<feature type="region of interest" description="Disordered" evidence="2">
    <location>
        <begin position="529"/>
        <end position="566"/>
    </location>
</feature>
<feature type="compositionally biased region" description="Basic and acidic residues" evidence="2">
    <location>
        <begin position="61"/>
        <end position="81"/>
    </location>
</feature>
<dbReference type="CDD" id="cd00590">
    <property type="entry name" value="RRM_SF"/>
    <property type="match status" value="1"/>
</dbReference>
<dbReference type="InterPro" id="IPR013320">
    <property type="entry name" value="ConA-like_dom_sf"/>
</dbReference>
<dbReference type="InterPro" id="IPR044156">
    <property type="entry name" value="Galectin-like"/>
</dbReference>
<dbReference type="SUPFAM" id="SSF54928">
    <property type="entry name" value="RNA-binding domain, RBD"/>
    <property type="match status" value="1"/>
</dbReference>
<dbReference type="InterPro" id="IPR000504">
    <property type="entry name" value="RRM_dom"/>
</dbReference>
<feature type="domain" description="RRM" evidence="3">
    <location>
        <begin position="453"/>
        <end position="541"/>
    </location>
</feature>
<evidence type="ECO:0000259" key="3">
    <source>
        <dbReference type="PROSITE" id="PS50102"/>
    </source>
</evidence>
<dbReference type="Gene3D" id="2.60.120.200">
    <property type="match status" value="1"/>
</dbReference>
<feature type="compositionally biased region" description="Basic and acidic residues" evidence="2">
    <location>
        <begin position="531"/>
        <end position="541"/>
    </location>
</feature>
<dbReference type="InterPro" id="IPR012677">
    <property type="entry name" value="Nucleotide-bd_a/b_plait_sf"/>
</dbReference>
<dbReference type="PROSITE" id="PS51304">
    <property type="entry name" value="GALECTIN"/>
    <property type="match status" value="1"/>
</dbReference>
<dbReference type="InterPro" id="IPR035979">
    <property type="entry name" value="RBD_domain_sf"/>
</dbReference>
<proteinExistence type="predicted"/>
<name>A0A7S4VX76_9STRA</name>
<dbReference type="PANTHER" id="PTHR11346">
    <property type="entry name" value="GALECTIN"/>
    <property type="match status" value="1"/>
</dbReference>
<evidence type="ECO:0000313" key="5">
    <source>
        <dbReference type="EMBL" id="CAE4608123.1"/>
    </source>
</evidence>
<gene>
    <name evidence="5" type="ORF">DBRI00130_LOCUS15395</name>
</gene>
<dbReference type="PANTHER" id="PTHR11346:SF147">
    <property type="entry name" value="GALECTIN"/>
    <property type="match status" value="1"/>
</dbReference>
<evidence type="ECO:0000256" key="1">
    <source>
        <dbReference type="PROSITE-ProRule" id="PRU00176"/>
    </source>
</evidence>
<feature type="compositionally biased region" description="Basic residues" evidence="2">
    <location>
        <begin position="99"/>
        <end position="109"/>
    </location>
</feature>
<dbReference type="GO" id="GO:0003723">
    <property type="term" value="F:RNA binding"/>
    <property type="evidence" value="ECO:0007669"/>
    <property type="project" value="UniProtKB-UniRule"/>
</dbReference>
<dbReference type="PROSITE" id="PS50102">
    <property type="entry name" value="RRM"/>
    <property type="match status" value="1"/>
</dbReference>
<evidence type="ECO:0000259" key="4">
    <source>
        <dbReference type="PROSITE" id="PS51304"/>
    </source>
</evidence>
<dbReference type="Gene3D" id="3.30.70.330">
    <property type="match status" value="1"/>
</dbReference>
<dbReference type="EMBL" id="HBNS01019337">
    <property type="protein sequence ID" value="CAE4608123.1"/>
    <property type="molecule type" value="Transcribed_RNA"/>
</dbReference>
<dbReference type="GO" id="GO:0030246">
    <property type="term" value="F:carbohydrate binding"/>
    <property type="evidence" value="ECO:0007669"/>
    <property type="project" value="InterPro"/>
</dbReference>
<reference evidence="5" key="1">
    <citation type="submission" date="2021-01" db="EMBL/GenBank/DDBJ databases">
        <authorList>
            <person name="Corre E."/>
            <person name="Pelletier E."/>
            <person name="Niang G."/>
            <person name="Scheremetjew M."/>
            <person name="Finn R."/>
            <person name="Kale V."/>
            <person name="Holt S."/>
            <person name="Cochrane G."/>
            <person name="Meng A."/>
            <person name="Brown T."/>
            <person name="Cohen L."/>
        </authorList>
    </citation>
    <scope>NUCLEOTIDE SEQUENCE</scope>
    <source>
        <strain evidence="5">GSO104</strain>
    </source>
</reference>